<organism evidence="3">
    <name type="scientific">Marmota monax</name>
    <name type="common">Woodchuck</name>
    <dbReference type="NCBI Taxonomy" id="9995"/>
    <lineage>
        <taxon>Eukaryota</taxon>
        <taxon>Metazoa</taxon>
        <taxon>Chordata</taxon>
        <taxon>Craniata</taxon>
        <taxon>Vertebrata</taxon>
        <taxon>Euteleostomi</taxon>
        <taxon>Mammalia</taxon>
        <taxon>Eutheria</taxon>
        <taxon>Euarchontoglires</taxon>
        <taxon>Glires</taxon>
        <taxon>Rodentia</taxon>
        <taxon>Sciuromorpha</taxon>
        <taxon>Sciuridae</taxon>
        <taxon>Xerinae</taxon>
        <taxon>Marmotini</taxon>
        <taxon>Marmota</taxon>
    </lineage>
</organism>
<protein>
    <submittedName>
        <fullName evidence="3">Uncharacterized protein</fullName>
    </submittedName>
</protein>
<proteinExistence type="inferred from homology"/>
<dbReference type="PANTHER" id="PTHR11528">
    <property type="entry name" value="HEAT SHOCK PROTEIN 90 FAMILY MEMBER"/>
    <property type="match status" value="1"/>
</dbReference>
<gene>
    <name evidence="3" type="ORF">MONAX_5E017244</name>
</gene>
<reference evidence="3" key="1">
    <citation type="submission" date="2019-04" db="EMBL/GenBank/DDBJ databases">
        <authorList>
            <person name="Alioto T."/>
            <person name="Alioto T."/>
        </authorList>
    </citation>
    <scope>NUCLEOTIDE SEQUENCE [LARGE SCALE GENOMIC DNA]</scope>
</reference>
<evidence type="ECO:0000256" key="2">
    <source>
        <dbReference type="ARBA" id="ARBA00023186"/>
    </source>
</evidence>
<name>A0A5E4ACP6_MARMO</name>
<comment type="similarity">
    <text evidence="1">Belongs to the heat shock protein 90 family.</text>
</comment>
<dbReference type="Gene3D" id="3.40.50.11260">
    <property type="match status" value="1"/>
</dbReference>
<sequence>MIKPIYVYCVQQLNEFKGKILVSITKKGLELPEDEKEKKKQEEKKTKFENLCKFMKDILEKKIEKVVCQTDWLPPMLYNH</sequence>
<feature type="non-terminal residue" evidence="3">
    <location>
        <position position="80"/>
    </location>
</feature>
<keyword evidence="2" id="KW-0143">Chaperone</keyword>
<dbReference type="InterPro" id="IPR001404">
    <property type="entry name" value="Hsp90_fam"/>
</dbReference>
<dbReference type="Gene3D" id="1.20.120.790">
    <property type="entry name" value="Heat shock protein 90, C-terminal domain"/>
    <property type="match status" value="1"/>
</dbReference>
<dbReference type="GO" id="GO:0016887">
    <property type="term" value="F:ATP hydrolysis activity"/>
    <property type="evidence" value="ECO:0007669"/>
    <property type="project" value="InterPro"/>
</dbReference>
<evidence type="ECO:0000256" key="1">
    <source>
        <dbReference type="ARBA" id="ARBA00008239"/>
    </source>
</evidence>
<accession>A0A5E4ACP6</accession>
<dbReference type="Pfam" id="PF00183">
    <property type="entry name" value="HSP90"/>
    <property type="match status" value="1"/>
</dbReference>
<dbReference type="GO" id="GO:0005524">
    <property type="term" value="F:ATP binding"/>
    <property type="evidence" value="ECO:0007669"/>
    <property type="project" value="InterPro"/>
</dbReference>
<dbReference type="GO" id="GO:0140662">
    <property type="term" value="F:ATP-dependent protein folding chaperone"/>
    <property type="evidence" value="ECO:0007669"/>
    <property type="project" value="InterPro"/>
</dbReference>
<dbReference type="GO" id="GO:0051082">
    <property type="term" value="F:unfolded protein binding"/>
    <property type="evidence" value="ECO:0007669"/>
    <property type="project" value="InterPro"/>
</dbReference>
<comment type="caution">
    <text evidence="3">The sequence shown here is derived from an EMBL/GenBank/DDBJ whole genome shotgun (WGS) entry which is preliminary data.</text>
</comment>
<dbReference type="AlphaFoldDB" id="A0A5E4ACP6"/>
<dbReference type="InterPro" id="IPR037196">
    <property type="entry name" value="HSP90_C"/>
</dbReference>
<evidence type="ECO:0000313" key="3">
    <source>
        <dbReference type="EMBL" id="VTJ55103.1"/>
    </source>
</evidence>
<dbReference type="EMBL" id="CABDUW010000046">
    <property type="protein sequence ID" value="VTJ55103.1"/>
    <property type="molecule type" value="Genomic_DNA"/>
</dbReference>